<accession>A0A179UT99</accession>
<dbReference type="PROSITE" id="PS52012">
    <property type="entry name" value="CFEM"/>
    <property type="match status" value="1"/>
</dbReference>
<dbReference type="AlphaFoldDB" id="A0A179UT99"/>
<keyword evidence="5" id="KW-0472">Membrane</keyword>
<dbReference type="OrthoDB" id="3767534at2759"/>
<keyword evidence="5" id="KW-0336">GPI-anchor</keyword>
<keyword evidence="9" id="KW-0408">Iron</keyword>
<dbReference type="KEGG" id="bgh:BDBG_17438"/>
<dbReference type="EMBL" id="GG657461">
    <property type="protein sequence ID" value="OAT11014.1"/>
    <property type="molecule type" value="Genomic_DNA"/>
</dbReference>
<evidence type="ECO:0000313" key="12">
    <source>
        <dbReference type="EMBL" id="OAT11013.1"/>
    </source>
</evidence>
<feature type="domain" description="CFEM" evidence="11">
    <location>
        <begin position="4"/>
        <end position="95"/>
    </location>
</feature>
<comment type="caution">
    <text evidence="9">Lacks conserved residue(s) required for the propagation of feature annotation.</text>
</comment>
<sequence length="95" mass="10498">MKHNPFLLALSVVLSLCAPAYSQTDNQMPKCALPCQEAVERVTTCRKDDYKCICEPENFKKIASESAPCVYERCGVAVALSEVMPAVNEMCEAHK</sequence>
<keyword evidence="9" id="KW-0479">Metal-binding</keyword>
<evidence type="ECO:0000256" key="1">
    <source>
        <dbReference type="ARBA" id="ARBA00004589"/>
    </source>
</evidence>
<keyword evidence="7 9" id="KW-1015">Disulfide bond</keyword>
<keyword evidence="5" id="KW-0325">Glycoprotein</keyword>
<keyword evidence="13" id="KW-1185">Reference proteome</keyword>
<dbReference type="EMBL" id="GG657461">
    <property type="protein sequence ID" value="OAT11013.1"/>
    <property type="molecule type" value="Genomic_DNA"/>
</dbReference>
<comment type="subcellular location">
    <subcellularLocation>
        <location evidence="1">Membrane</location>
        <topology evidence="1">Lipid-anchor</topology>
        <topology evidence="1">GPI-anchor</topology>
    </subcellularLocation>
    <subcellularLocation>
        <location evidence="2">Secreted</location>
    </subcellularLocation>
</comment>
<feature type="signal peptide" evidence="10">
    <location>
        <begin position="1"/>
        <end position="22"/>
    </location>
</feature>
<feature type="chain" id="PRO_5010068420" description="CFEM domain-containing protein" evidence="10">
    <location>
        <begin position="23"/>
        <end position="95"/>
    </location>
</feature>
<keyword evidence="8" id="KW-0449">Lipoprotein</keyword>
<dbReference type="GO" id="GO:0046872">
    <property type="term" value="F:metal ion binding"/>
    <property type="evidence" value="ECO:0007669"/>
    <property type="project" value="UniProtKB-UniRule"/>
</dbReference>
<feature type="disulfide bond" evidence="9">
    <location>
        <begin position="45"/>
        <end position="52"/>
    </location>
</feature>
<dbReference type="Pfam" id="PF05730">
    <property type="entry name" value="CFEM"/>
    <property type="match status" value="1"/>
</dbReference>
<dbReference type="RefSeq" id="XP_031579619.1">
    <property type="nucleotide sequence ID" value="XM_031725158.1"/>
</dbReference>
<comment type="similarity">
    <text evidence="3">Belongs to the RBT5 family.</text>
</comment>
<evidence type="ECO:0000256" key="9">
    <source>
        <dbReference type="PROSITE-ProRule" id="PRU01356"/>
    </source>
</evidence>
<evidence type="ECO:0000256" key="8">
    <source>
        <dbReference type="ARBA" id="ARBA00023288"/>
    </source>
</evidence>
<evidence type="ECO:0000256" key="6">
    <source>
        <dbReference type="ARBA" id="ARBA00022729"/>
    </source>
</evidence>
<keyword evidence="9" id="KW-0349">Heme</keyword>
<dbReference type="SMART" id="SM00747">
    <property type="entry name" value="CFEM"/>
    <property type="match status" value="1"/>
</dbReference>
<evidence type="ECO:0000256" key="10">
    <source>
        <dbReference type="SAM" id="SignalP"/>
    </source>
</evidence>
<evidence type="ECO:0000256" key="4">
    <source>
        <dbReference type="ARBA" id="ARBA00022525"/>
    </source>
</evidence>
<proteinExistence type="inferred from homology"/>
<organism evidence="12 13">
    <name type="scientific">Blastomyces gilchristii (strain SLH14081)</name>
    <name type="common">Blastomyces dermatitidis</name>
    <dbReference type="NCBI Taxonomy" id="559298"/>
    <lineage>
        <taxon>Eukaryota</taxon>
        <taxon>Fungi</taxon>
        <taxon>Dikarya</taxon>
        <taxon>Ascomycota</taxon>
        <taxon>Pezizomycotina</taxon>
        <taxon>Eurotiomycetes</taxon>
        <taxon>Eurotiomycetidae</taxon>
        <taxon>Onygenales</taxon>
        <taxon>Ajellomycetaceae</taxon>
        <taxon>Blastomyces</taxon>
    </lineage>
</organism>
<keyword evidence="4" id="KW-0964">Secreted</keyword>
<dbReference type="GO" id="GO:0005576">
    <property type="term" value="C:extracellular region"/>
    <property type="evidence" value="ECO:0007669"/>
    <property type="project" value="UniProtKB-SubCell"/>
</dbReference>
<reference evidence="12" key="1">
    <citation type="submission" date="2009-02" db="EMBL/GenBank/DDBJ databases">
        <title>The Genome Sequence of Blastomyces dermatitidis strain SLH14081.</title>
        <authorList>
            <consortium name="The Broad Institute Genome Sequencing Platform"/>
            <consortium name="Broad Institute Microbial Sequencing Center."/>
            <person name="Champion M."/>
            <person name="Cuomo C."/>
            <person name="Ma L.-J."/>
            <person name="Henn M.R."/>
            <person name="Klein B."/>
            <person name="Goldman B."/>
            <person name="Young S."/>
            <person name="Kodira C.D."/>
            <person name="Zeng Q."/>
            <person name="Koehrsen M."/>
            <person name="Alvarado L."/>
            <person name="Berlin A.M."/>
            <person name="Heiman D.I."/>
            <person name="Hepburn T.A."/>
            <person name="Saif S."/>
            <person name="Shea T.D."/>
            <person name="Shenoy N."/>
            <person name="Sykes S."/>
            <person name="Galagan J."/>
            <person name="Nusbaum C."/>
            <person name="Birren B."/>
        </authorList>
    </citation>
    <scope>NUCLEOTIDE SEQUENCE</scope>
    <source>
        <strain evidence="12">SLH14081</strain>
    </source>
</reference>
<dbReference type="Proteomes" id="UP000002038">
    <property type="component" value="Unassembled WGS sequence"/>
</dbReference>
<evidence type="ECO:0000256" key="3">
    <source>
        <dbReference type="ARBA" id="ARBA00010031"/>
    </source>
</evidence>
<gene>
    <name evidence="12" type="ORF">BDBG_17438</name>
</gene>
<evidence type="ECO:0000256" key="5">
    <source>
        <dbReference type="ARBA" id="ARBA00022622"/>
    </source>
</evidence>
<evidence type="ECO:0000313" key="13">
    <source>
        <dbReference type="Proteomes" id="UP000002038"/>
    </source>
</evidence>
<name>A0A179UT99_BLAGS</name>
<dbReference type="RefSeq" id="XP_031579618.1">
    <property type="nucleotide sequence ID" value="XM_031725157.1"/>
</dbReference>
<evidence type="ECO:0000256" key="7">
    <source>
        <dbReference type="ARBA" id="ARBA00023157"/>
    </source>
</evidence>
<dbReference type="VEuPathDB" id="FungiDB:BDBG_17438"/>
<evidence type="ECO:0000256" key="2">
    <source>
        <dbReference type="ARBA" id="ARBA00004613"/>
    </source>
</evidence>
<keyword evidence="6 10" id="KW-0732">Signal</keyword>
<evidence type="ECO:0000259" key="11">
    <source>
        <dbReference type="PROSITE" id="PS52012"/>
    </source>
</evidence>
<protein>
    <recommendedName>
        <fullName evidence="11">CFEM domain-containing protein</fullName>
    </recommendedName>
</protein>
<feature type="binding site" description="axial binding residue" evidence="9">
    <location>
        <position position="49"/>
    </location>
    <ligand>
        <name>heme</name>
        <dbReference type="ChEBI" id="CHEBI:30413"/>
    </ligand>
    <ligandPart>
        <name>Fe</name>
        <dbReference type="ChEBI" id="CHEBI:18248"/>
    </ligandPart>
</feature>
<dbReference type="GeneID" id="42529142"/>
<reference evidence="13" key="2">
    <citation type="journal article" date="2015" name="PLoS Genet.">
        <title>The dynamic genome and transcriptome of the human fungal pathogen Blastomyces and close relative Emmonsia.</title>
        <authorList>
            <person name="Munoz J.F."/>
            <person name="Gauthier G.M."/>
            <person name="Desjardins C.A."/>
            <person name="Gallo J.E."/>
            <person name="Holder J."/>
            <person name="Sullivan T.D."/>
            <person name="Marty A.J."/>
            <person name="Carmen J.C."/>
            <person name="Chen Z."/>
            <person name="Ding L."/>
            <person name="Gujja S."/>
            <person name="Magrini V."/>
            <person name="Misas E."/>
            <person name="Mitreva M."/>
            <person name="Priest M."/>
            <person name="Saif S."/>
            <person name="Whiston E.A."/>
            <person name="Young S."/>
            <person name="Zeng Q."/>
            <person name="Goldman W.E."/>
            <person name="Mardis E.R."/>
            <person name="Taylor J.W."/>
            <person name="McEwen J.G."/>
            <person name="Clay O.K."/>
            <person name="Klein B.S."/>
            <person name="Cuomo C.A."/>
        </authorList>
    </citation>
    <scope>NUCLEOTIDE SEQUENCE [LARGE SCALE GENOMIC DNA]</scope>
    <source>
        <strain evidence="13">SLH14081</strain>
    </source>
</reference>
<dbReference type="InterPro" id="IPR008427">
    <property type="entry name" value="Extracellular_membr_CFEM_dom"/>
</dbReference>
<dbReference type="GO" id="GO:0098552">
    <property type="term" value="C:side of membrane"/>
    <property type="evidence" value="ECO:0007669"/>
    <property type="project" value="UniProtKB-KW"/>
</dbReference>
<dbReference type="STRING" id="559298.A0A179UT99"/>